<dbReference type="OrthoDB" id="24893at2759"/>
<dbReference type="Pfam" id="PF00432">
    <property type="entry name" value="Prenyltrans"/>
    <property type="match status" value="1"/>
</dbReference>
<reference evidence="9 10" key="1">
    <citation type="submission" date="2017-10" db="EMBL/GenBank/DDBJ databases">
        <title>Comparative genomics in systemic dimorphic fungi from Ajellomycetaceae.</title>
        <authorList>
            <person name="Munoz J.F."/>
            <person name="Mcewen J.G."/>
            <person name="Clay O.K."/>
            <person name="Cuomo C.A."/>
        </authorList>
    </citation>
    <scope>NUCLEOTIDE SEQUENCE [LARGE SCALE GENOMIC DNA]</scope>
    <source>
        <strain evidence="9 10">UAMH130</strain>
    </source>
</reference>
<sequence>MADVAALRKDRQIKYFLRCLKTFLPHQYTSNDSSRMTLAFFTVAGLDLLDALDDNLSPAERKGYIDWMYHCQVPSGGFRGFPGTIFGDSNRTEENECWDPANVPATFFALMALIVLGDDLSRVKRRECLLWLRSMQREDGSFGEILGPGGQIEGSDDLRFCCCAAGVRYILRGKDADYLRHIDDIDVNRLISHVEDCQSYDGGFSVAPMTESHAGLTYCALASLSFLGYTPPAVSHSIPFLSPKTPKFEDLIRWLAWRQTTDLEEPDDCENDTEEQVTPKVDRSIDEKLSALPDIPSFEQRPSEHLHWAGFNGRSNKIADTCYSFWVTGTLGILDRLNVINAEASRRYLLEKTQHIIGGFGKCVGDPPDLLHSYLGLASLGLFGEPGITSVDPTFCTSKRARQHLESLPWWTGAESKK</sequence>
<dbReference type="InterPro" id="IPR001330">
    <property type="entry name" value="Prenyltrans"/>
</dbReference>
<dbReference type="Gene3D" id="1.50.10.20">
    <property type="match status" value="1"/>
</dbReference>
<evidence type="ECO:0000313" key="9">
    <source>
        <dbReference type="EMBL" id="PGH07657.1"/>
    </source>
</evidence>
<keyword evidence="4 9" id="KW-0808">Transferase</keyword>
<dbReference type="SUPFAM" id="SSF48239">
    <property type="entry name" value="Terpenoid cyclases/Protein prenyltransferases"/>
    <property type="match status" value="1"/>
</dbReference>
<keyword evidence="7" id="KW-0862">Zinc</keyword>
<dbReference type="PANTHER" id="PTHR11774:SF4">
    <property type="entry name" value="GERANYLGERANYL TRANSFERASE TYPE-1 SUBUNIT BETA"/>
    <property type="match status" value="1"/>
</dbReference>
<comment type="similarity">
    <text evidence="2">Belongs to the protein prenyltransferase subunit beta family.</text>
</comment>
<dbReference type="STRING" id="2060905.A0A2B7XG66"/>
<evidence type="ECO:0000256" key="7">
    <source>
        <dbReference type="ARBA" id="ARBA00022833"/>
    </source>
</evidence>
<accession>A0A2B7XG66</accession>
<comment type="caution">
    <text evidence="9">The sequence shown here is derived from an EMBL/GenBank/DDBJ whole genome shotgun (WGS) entry which is preliminary data.</text>
</comment>
<evidence type="ECO:0000256" key="4">
    <source>
        <dbReference type="ARBA" id="ARBA00022679"/>
    </source>
</evidence>
<dbReference type="PANTHER" id="PTHR11774">
    <property type="entry name" value="GERANYLGERANYL TRANSFERASE TYPE BETA SUBUNIT"/>
    <property type="match status" value="1"/>
</dbReference>
<gene>
    <name evidence="9" type="ORF">GX51_01666</name>
</gene>
<evidence type="ECO:0000256" key="3">
    <source>
        <dbReference type="ARBA" id="ARBA00022602"/>
    </source>
</evidence>
<feature type="domain" description="Prenyltransferase alpha-alpha toroid" evidence="8">
    <location>
        <begin position="7"/>
        <end position="396"/>
    </location>
</feature>
<dbReference type="GO" id="GO:0004662">
    <property type="term" value="F:CAAX-protein geranylgeranyltransferase activity"/>
    <property type="evidence" value="ECO:0007669"/>
    <property type="project" value="TreeGrafter"/>
</dbReference>
<evidence type="ECO:0000256" key="5">
    <source>
        <dbReference type="ARBA" id="ARBA00022723"/>
    </source>
</evidence>
<evidence type="ECO:0000259" key="8">
    <source>
        <dbReference type="Pfam" id="PF00432"/>
    </source>
</evidence>
<keyword evidence="3" id="KW-0637">Prenyltransferase</keyword>
<proteinExistence type="inferred from homology"/>
<comment type="cofactor">
    <cofactor evidence="1">
        <name>Zn(2+)</name>
        <dbReference type="ChEBI" id="CHEBI:29105"/>
    </cofactor>
</comment>
<dbReference type="Proteomes" id="UP000224080">
    <property type="component" value="Unassembled WGS sequence"/>
</dbReference>
<evidence type="ECO:0000256" key="1">
    <source>
        <dbReference type="ARBA" id="ARBA00001947"/>
    </source>
</evidence>
<dbReference type="AlphaFoldDB" id="A0A2B7XG66"/>
<keyword evidence="10" id="KW-1185">Reference proteome</keyword>
<evidence type="ECO:0000256" key="6">
    <source>
        <dbReference type="ARBA" id="ARBA00022737"/>
    </source>
</evidence>
<evidence type="ECO:0000313" key="10">
    <source>
        <dbReference type="Proteomes" id="UP000224080"/>
    </source>
</evidence>
<dbReference type="EMBL" id="PDNC01000013">
    <property type="protein sequence ID" value="PGH07657.1"/>
    <property type="molecule type" value="Genomic_DNA"/>
</dbReference>
<evidence type="ECO:0000256" key="2">
    <source>
        <dbReference type="ARBA" id="ARBA00010497"/>
    </source>
</evidence>
<keyword evidence="6" id="KW-0677">Repeat</keyword>
<name>A0A2B7XG66_9EURO</name>
<protein>
    <submittedName>
        <fullName evidence="9">Geranylgeranyl transferase type-1 subunit beta</fullName>
    </submittedName>
</protein>
<organism evidence="9 10">
    <name type="scientific">Blastomyces parvus</name>
    <dbReference type="NCBI Taxonomy" id="2060905"/>
    <lineage>
        <taxon>Eukaryota</taxon>
        <taxon>Fungi</taxon>
        <taxon>Dikarya</taxon>
        <taxon>Ascomycota</taxon>
        <taxon>Pezizomycotina</taxon>
        <taxon>Eurotiomycetes</taxon>
        <taxon>Eurotiomycetidae</taxon>
        <taxon>Onygenales</taxon>
        <taxon>Ajellomycetaceae</taxon>
        <taxon>Blastomyces</taxon>
    </lineage>
</organism>
<dbReference type="GO" id="GO:0046872">
    <property type="term" value="F:metal ion binding"/>
    <property type="evidence" value="ECO:0007669"/>
    <property type="project" value="UniProtKB-KW"/>
</dbReference>
<dbReference type="GO" id="GO:0005953">
    <property type="term" value="C:CAAX-protein geranylgeranyltransferase complex"/>
    <property type="evidence" value="ECO:0007669"/>
    <property type="project" value="TreeGrafter"/>
</dbReference>
<dbReference type="InterPro" id="IPR045089">
    <property type="entry name" value="PGGT1B-like"/>
</dbReference>
<dbReference type="InterPro" id="IPR008930">
    <property type="entry name" value="Terpenoid_cyclase/PrenylTrfase"/>
</dbReference>
<keyword evidence="5" id="KW-0479">Metal-binding</keyword>